<evidence type="ECO:0008006" key="10">
    <source>
        <dbReference type="Google" id="ProtNLM"/>
    </source>
</evidence>
<evidence type="ECO:0000313" key="8">
    <source>
        <dbReference type="EMBL" id="RJE20953.1"/>
    </source>
</evidence>
<keyword evidence="5 7" id="KW-0472">Membrane</keyword>
<dbReference type="OrthoDB" id="10021397at2759"/>
<protein>
    <recommendedName>
        <fullName evidence="10">Major Facilitator Superfamily</fullName>
    </recommendedName>
</protein>
<dbReference type="AlphaFoldDB" id="A0A3A2ZF38"/>
<reference evidence="9" key="1">
    <citation type="submission" date="2017-02" db="EMBL/GenBank/DDBJ databases">
        <authorList>
            <person name="Tafer H."/>
            <person name="Lopandic K."/>
        </authorList>
    </citation>
    <scope>NUCLEOTIDE SEQUENCE [LARGE SCALE GENOMIC DNA]</scope>
    <source>
        <strain evidence="9">CBS 366.77</strain>
    </source>
</reference>
<evidence type="ECO:0000256" key="6">
    <source>
        <dbReference type="SAM" id="MobiDB-lite"/>
    </source>
</evidence>
<feature type="transmembrane region" description="Helical" evidence="7">
    <location>
        <begin position="71"/>
        <end position="91"/>
    </location>
</feature>
<dbReference type="GO" id="GO:0022857">
    <property type="term" value="F:transmembrane transporter activity"/>
    <property type="evidence" value="ECO:0007669"/>
    <property type="project" value="TreeGrafter"/>
</dbReference>
<dbReference type="Proteomes" id="UP000266188">
    <property type="component" value="Unassembled WGS sequence"/>
</dbReference>
<keyword evidence="4 7" id="KW-1133">Transmembrane helix</keyword>
<proteinExistence type="predicted"/>
<evidence type="ECO:0000256" key="5">
    <source>
        <dbReference type="ARBA" id="ARBA00023136"/>
    </source>
</evidence>
<organism evidence="8 9">
    <name type="scientific">Aspergillus sclerotialis</name>
    <dbReference type="NCBI Taxonomy" id="2070753"/>
    <lineage>
        <taxon>Eukaryota</taxon>
        <taxon>Fungi</taxon>
        <taxon>Dikarya</taxon>
        <taxon>Ascomycota</taxon>
        <taxon>Pezizomycotina</taxon>
        <taxon>Eurotiomycetes</taxon>
        <taxon>Eurotiomycetidae</taxon>
        <taxon>Eurotiales</taxon>
        <taxon>Aspergillaceae</taxon>
        <taxon>Aspergillus</taxon>
        <taxon>Aspergillus subgen. Polypaecilum</taxon>
    </lineage>
</organism>
<feature type="transmembrane region" description="Helical" evidence="7">
    <location>
        <begin position="96"/>
        <end position="115"/>
    </location>
</feature>
<dbReference type="PANTHER" id="PTHR23501:SF177">
    <property type="entry name" value="MAJOR FACILITATOR SUPERFAMILY (MFS) PROFILE DOMAIN-CONTAINING PROTEIN-RELATED"/>
    <property type="match status" value="1"/>
</dbReference>
<dbReference type="Gene3D" id="1.20.1250.20">
    <property type="entry name" value="MFS general substrate transporter like domains"/>
    <property type="match status" value="1"/>
</dbReference>
<sequence length="294" mass="31124">MAVPRLLLKREIVSLSLFNCLYDTSSLLTDSGELTHYFSLAGSYFTFVYYLPIYFQSIGNLSAAASAVRNLPLIVSSSGFGIIAGVILSAFGYFHIFLWAGSVLCAVAGGILYTLSLNPNIAKYVCGQLVFGIGAGLCLQVPVMAGQAFAKPEDTASVTAILLFFQTLGGAIFVSVAQSIFTNSLIVNLLSSSPNYHASDIISVGADDLRAHFFGTQLRDILDAYMAGLRATWILGIACAGAALLSSFGSKVRNMRQQITPTVVENGTGPDGECQVTGSTDETSQKDETCVDSA</sequence>
<dbReference type="PANTHER" id="PTHR23501">
    <property type="entry name" value="MAJOR FACILITATOR SUPERFAMILY"/>
    <property type="match status" value="1"/>
</dbReference>
<evidence type="ECO:0000256" key="3">
    <source>
        <dbReference type="ARBA" id="ARBA00022692"/>
    </source>
</evidence>
<keyword evidence="2" id="KW-0813">Transport</keyword>
<accession>A0A3A2ZF38</accession>
<dbReference type="SUPFAM" id="SSF103473">
    <property type="entry name" value="MFS general substrate transporter"/>
    <property type="match status" value="1"/>
</dbReference>
<dbReference type="GO" id="GO:0005886">
    <property type="term" value="C:plasma membrane"/>
    <property type="evidence" value="ECO:0007669"/>
    <property type="project" value="TreeGrafter"/>
</dbReference>
<keyword evidence="9" id="KW-1185">Reference proteome</keyword>
<feature type="compositionally biased region" description="Basic and acidic residues" evidence="6">
    <location>
        <begin position="283"/>
        <end position="294"/>
    </location>
</feature>
<comment type="caution">
    <text evidence="8">The sequence shown here is derived from an EMBL/GenBank/DDBJ whole genome shotgun (WGS) entry which is preliminary data.</text>
</comment>
<feature type="region of interest" description="Disordered" evidence="6">
    <location>
        <begin position="262"/>
        <end position="294"/>
    </location>
</feature>
<gene>
    <name evidence="8" type="ORF">PHISCL_06717</name>
</gene>
<keyword evidence="3 7" id="KW-0812">Transmembrane</keyword>
<feature type="transmembrane region" description="Helical" evidence="7">
    <location>
        <begin position="231"/>
        <end position="249"/>
    </location>
</feature>
<dbReference type="EMBL" id="MVGC01000264">
    <property type="protein sequence ID" value="RJE20953.1"/>
    <property type="molecule type" value="Genomic_DNA"/>
</dbReference>
<comment type="subcellular location">
    <subcellularLocation>
        <location evidence="1">Membrane</location>
        <topology evidence="1">Multi-pass membrane protein</topology>
    </subcellularLocation>
</comment>
<feature type="transmembrane region" description="Helical" evidence="7">
    <location>
        <begin position="157"/>
        <end position="181"/>
    </location>
</feature>
<dbReference type="InterPro" id="IPR036259">
    <property type="entry name" value="MFS_trans_sf"/>
</dbReference>
<feature type="transmembrane region" description="Helical" evidence="7">
    <location>
        <begin position="34"/>
        <end position="51"/>
    </location>
</feature>
<evidence type="ECO:0000256" key="1">
    <source>
        <dbReference type="ARBA" id="ARBA00004141"/>
    </source>
</evidence>
<evidence type="ECO:0000256" key="4">
    <source>
        <dbReference type="ARBA" id="ARBA00022989"/>
    </source>
</evidence>
<evidence type="ECO:0000256" key="2">
    <source>
        <dbReference type="ARBA" id="ARBA00022448"/>
    </source>
</evidence>
<evidence type="ECO:0000313" key="9">
    <source>
        <dbReference type="Proteomes" id="UP000266188"/>
    </source>
</evidence>
<feature type="transmembrane region" description="Helical" evidence="7">
    <location>
        <begin position="121"/>
        <end position="145"/>
    </location>
</feature>
<name>A0A3A2ZF38_9EURO</name>
<evidence type="ECO:0000256" key="7">
    <source>
        <dbReference type="SAM" id="Phobius"/>
    </source>
</evidence>